<dbReference type="KEGG" id="bsol:FSW04_10940"/>
<evidence type="ECO:0000313" key="2">
    <source>
        <dbReference type="EMBL" id="QEC48035.1"/>
    </source>
</evidence>
<gene>
    <name evidence="2" type="ORF">FSW04_10940</name>
</gene>
<dbReference type="RefSeq" id="WP_146919164.1">
    <property type="nucleotide sequence ID" value="NZ_CP042430.1"/>
</dbReference>
<organism evidence="2 3">
    <name type="scientific">Baekduia soli</name>
    <dbReference type="NCBI Taxonomy" id="496014"/>
    <lineage>
        <taxon>Bacteria</taxon>
        <taxon>Bacillati</taxon>
        <taxon>Actinomycetota</taxon>
        <taxon>Thermoleophilia</taxon>
        <taxon>Solirubrobacterales</taxon>
        <taxon>Baekduiaceae</taxon>
        <taxon>Baekduia</taxon>
    </lineage>
</organism>
<keyword evidence="3" id="KW-1185">Reference proteome</keyword>
<reference evidence="2 3" key="1">
    <citation type="journal article" date="2018" name="J. Microbiol.">
        <title>Baekduia soli gen. nov., sp. nov., a novel bacterium isolated from the soil of Baekdu Mountain and proposal of a novel family name, Baekduiaceae fam. nov.</title>
        <authorList>
            <person name="An D.S."/>
            <person name="Siddiqi M.Z."/>
            <person name="Kim K.H."/>
            <person name="Yu H.S."/>
            <person name="Im W.T."/>
        </authorList>
    </citation>
    <scope>NUCLEOTIDE SEQUENCE [LARGE SCALE GENOMIC DNA]</scope>
    <source>
        <strain evidence="2 3">BR7-21</strain>
    </source>
</reference>
<proteinExistence type="predicted"/>
<dbReference type="OrthoDB" id="5245133at2"/>
<dbReference type="Proteomes" id="UP000321805">
    <property type="component" value="Chromosome"/>
</dbReference>
<sequence length="115" mass="11874">MSSALQFELFRPSILAPADDDGPRIAARAAERGLTRQRPSRPPLEVVHDDERVAVPASGPQGGPTLNDLVVGVWEDLAAHRTAACPACGESMAPRYGSGPAPVGGRCTGCGTTIA</sequence>
<dbReference type="EMBL" id="CP042430">
    <property type="protein sequence ID" value="QEC48035.1"/>
    <property type="molecule type" value="Genomic_DNA"/>
</dbReference>
<evidence type="ECO:0000313" key="3">
    <source>
        <dbReference type="Proteomes" id="UP000321805"/>
    </source>
</evidence>
<name>A0A5B8U576_9ACTN</name>
<accession>A0A5B8U576</accession>
<evidence type="ECO:0000256" key="1">
    <source>
        <dbReference type="SAM" id="MobiDB-lite"/>
    </source>
</evidence>
<feature type="region of interest" description="Disordered" evidence="1">
    <location>
        <begin position="30"/>
        <end position="66"/>
    </location>
</feature>
<dbReference type="AlphaFoldDB" id="A0A5B8U576"/>
<protein>
    <submittedName>
        <fullName evidence="2">Uncharacterized protein</fullName>
    </submittedName>
</protein>